<keyword evidence="2" id="KW-0378">Hydrolase</keyword>
<dbReference type="GO" id="GO:0004519">
    <property type="term" value="F:endonuclease activity"/>
    <property type="evidence" value="ECO:0007669"/>
    <property type="project" value="UniProtKB-KW"/>
</dbReference>
<dbReference type="eggNOG" id="ENOG502Z8SA">
    <property type="taxonomic scope" value="Bacteria"/>
</dbReference>
<dbReference type="EMBL" id="AVPG01000019">
    <property type="protein sequence ID" value="KGX85780.1"/>
    <property type="molecule type" value="Genomic_DNA"/>
</dbReference>
<protein>
    <submittedName>
        <fullName evidence="2">Restriction endonuclease</fullName>
    </submittedName>
</protein>
<dbReference type="Proteomes" id="UP000030401">
    <property type="component" value="Unassembled WGS sequence"/>
</dbReference>
<keyword evidence="2" id="KW-0540">Nuclease</keyword>
<dbReference type="STRING" id="1385512.N784_08235"/>
<dbReference type="Pfam" id="PF20731">
    <property type="entry name" value="RE_NgoFVII_C"/>
    <property type="match status" value="1"/>
</dbReference>
<dbReference type="AlphaFoldDB" id="A0A0A5G3W1"/>
<keyword evidence="3" id="KW-1185">Reference proteome</keyword>
<accession>A0A0A5G3W1</accession>
<keyword evidence="2" id="KW-0255">Endonuclease</keyword>
<reference evidence="2 3" key="1">
    <citation type="submission" date="2013-08" db="EMBL/GenBank/DDBJ databases">
        <authorList>
            <person name="Huang J."/>
            <person name="Wang G."/>
        </authorList>
    </citation>
    <scope>NUCLEOTIDE SEQUENCE [LARGE SCALE GENOMIC DNA]</scope>
    <source>
        <strain evidence="2 3">JSM 072002</strain>
    </source>
</reference>
<feature type="domain" description="Restriction endonuclease type II NgoFVII C-terminal B3-like DNA-binding" evidence="1">
    <location>
        <begin position="238"/>
        <end position="357"/>
    </location>
</feature>
<dbReference type="OrthoDB" id="1296974at2"/>
<dbReference type="InterPro" id="IPR048923">
    <property type="entry name" value="RE_NgoFVII_C"/>
</dbReference>
<evidence type="ECO:0000259" key="1">
    <source>
        <dbReference type="Pfam" id="PF20731"/>
    </source>
</evidence>
<gene>
    <name evidence="2" type="ORF">N784_08235</name>
</gene>
<evidence type="ECO:0000313" key="2">
    <source>
        <dbReference type="EMBL" id="KGX85780.1"/>
    </source>
</evidence>
<name>A0A0A5G3W1_9BACI</name>
<dbReference type="RefSeq" id="WP_036835143.1">
    <property type="nucleotide sequence ID" value="NZ_AVPG01000019.1"/>
</dbReference>
<evidence type="ECO:0000313" key="3">
    <source>
        <dbReference type="Proteomes" id="UP000030401"/>
    </source>
</evidence>
<proteinExistence type="predicted"/>
<comment type="caution">
    <text evidence="2">The sequence shown here is derived from an EMBL/GenBank/DDBJ whole genome shotgun (WGS) entry which is preliminary data.</text>
</comment>
<sequence>MFFDRQTEEQQKHYIKLLQVVGSLSNLFSENKTPYLYYRAAENIFCKALGANNLARGDVSFDAFKGNVGIGLKTFMHGSGKKYEKIAEFNKDIDKFRHLDDKGTMEKIAELRNNRIAATERAHGTDGMIYHLVTRKDGIFELHEEEMHYIDFDTLKLDRKKTTDKNIFFKDEHANYKFYIAKSTLYKQFICDNPVTSFDVDILDDPFQFLLSDESKKYYMVHETEEEKYEQIFLPLYSARSGKVEEKSGLNQWNAKGDKRPRKPNEIYIPIPAWIHKQFEGFFPYDRHTGNKDPFILILPDGKEIDASICQGGGKGLMSNPNKELGFWILRTILQLPEGQVVTYDDLDRVGIDSILITKYNDHRFKINFASKGSYADFEEEFKN</sequence>
<organism evidence="2 3">
    <name type="scientific">Pontibacillus litoralis JSM 072002</name>
    <dbReference type="NCBI Taxonomy" id="1385512"/>
    <lineage>
        <taxon>Bacteria</taxon>
        <taxon>Bacillati</taxon>
        <taxon>Bacillota</taxon>
        <taxon>Bacilli</taxon>
        <taxon>Bacillales</taxon>
        <taxon>Bacillaceae</taxon>
        <taxon>Pontibacillus</taxon>
    </lineage>
</organism>